<comment type="caution">
    <text evidence="6">The sequence shown here is derived from an EMBL/GenBank/DDBJ whole genome shotgun (WGS) entry which is preliminary data.</text>
</comment>
<organism evidence="6 7">
    <name type="scientific">Leptobacterium flavescens</name>
    <dbReference type="NCBI Taxonomy" id="472055"/>
    <lineage>
        <taxon>Bacteria</taxon>
        <taxon>Pseudomonadati</taxon>
        <taxon>Bacteroidota</taxon>
        <taxon>Flavobacteriia</taxon>
        <taxon>Flavobacteriales</taxon>
        <taxon>Flavobacteriaceae</taxon>
        <taxon>Leptobacterium</taxon>
    </lineage>
</organism>
<dbReference type="InterPro" id="IPR036509">
    <property type="entry name" value="Met_Sox_Rdtase_MsrA_sf"/>
</dbReference>
<dbReference type="Proteomes" id="UP000468581">
    <property type="component" value="Unassembled WGS sequence"/>
</dbReference>
<dbReference type="EMBL" id="JAABOO010000004">
    <property type="protein sequence ID" value="NER15416.1"/>
    <property type="molecule type" value="Genomic_DNA"/>
</dbReference>
<evidence type="ECO:0000256" key="3">
    <source>
        <dbReference type="ARBA" id="ARBA00047806"/>
    </source>
</evidence>
<accession>A0A6P0UY91</accession>
<evidence type="ECO:0000256" key="1">
    <source>
        <dbReference type="ARBA" id="ARBA00012502"/>
    </source>
</evidence>
<evidence type="ECO:0000256" key="4">
    <source>
        <dbReference type="ARBA" id="ARBA00048782"/>
    </source>
</evidence>
<evidence type="ECO:0000313" key="6">
    <source>
        <dbReference type="EMBL" id="NER15416.1"/>
    </source>
</evidence>
<evidence type="ECO:0000313" key="7">
    <source>
        <dbReference type="Proteomes" id="UP000468581"/>
    </source>
</evidence>
<keyword evidence="2" id="KW-0560">Oxidoreductase</keyword>
<evidence type="ECO:0000256" key="2">
    <source>
        <dbReference type="ARBA" id="ARBA00023002"/>
    </source>
</evidence>
<dbReference type="Gene3D" id="3.30.1060.10">
    <property type="entry name" value="Peptide methionine sulphoxide reductase MsrA"/>
    <property type="match status" value="1"/>
</dbReference>
<name>A0A6P0UY91_9FLAO</name>
<dbReference type="GO" id="GO:0008113">
    <property type="term" value="F:peptide-methionine (S)-S-oxide reductase activity"/>
    <property type="evidence" value="ECO:0007669"/>
    <property type="project" value="UniProtKB-EC"/>
</dbReference>
<dbReference type="InterPro" id="IPR002569">
    <property type="entry name" value="Met_Sox_Rdtase_MsrA_dom"/>
</dbReference>
<dbReference type="SUPFAM" id="SSF55068">
    <property type="entry name" value="Peptide methionine sulfoxide reductase"/>
    <property type="match status" value="1"/>
</dbReference>
<protein>
    <recommendedName>
        <fullName evidence="1">peptide-methionine (S)-S-oxide reductase</fullName>
        <ecNumber evidence="1">1.8.4.11</ecNumber>
    </recommendedName>
</protein>
<dbReference type="RefSeq" id="WP_163608691.1">
    <property type="nucleotide sequence ID" value="NZ_JAABOO010000004.1"/>
</dbReference>
<sequence length="171" mass="19662">MGNTIKIGFGGGCHWCTEAVFLSLRGVEKVDQGWISSQAPDNTFSEAVIVHFRPSEIALEDLIAIHLHTHKSTADHSMRRKYRSAVYYFEEVQRNEVENILPQLQKDFDAPLVTQILVFSEFKASLEEHRNYYYKNPEKPFCETYINPKLSLLLNKFSNRVDKEKIPAGIA</sequence>
<comment type="catalytic activity">
    <reaction evidence="4">
        <text>[thioredoxin]-disulfide + L-methionine + H2O = L-methionine (S)-S-oxide + [thioredoxin]-dithiol</text>
        <dbReference type="Rhea" id="RHEA:19993"/>
        <dbReference type="Rhea" id="RHEA-COMP:10698"/>
        <dbReference type="Rhea" id="RHEA-COMP:10700"/>
        <dbReference type="ChEBI" id="CHEBI:15377"/>
        <dbReference type="ChEBI" id="CHEBI:29950"/>
        <dbReference type="ChEBI" id="CHEBI:50058"/>
        <dbReference type="ChEBI" id="CHEBI:57844"/>
        <dbReference type="ChEBI" id="CHEBI:58772"/>
        <dbReference type="EC" id="1.8.4.11"/>
    </reaction>
</comment>
<evidence type="ECO:0000259" key="5">
    <source>
        <dbReference type="Pfam" id="PF01625"/>
    </source>
</evidence>
<gene>
    <name evidence="6" type="ORF">GWK08_18325</name>
</gene>
<dbReference type="Pfam" id="PF01625">
    <property type="entry name" value="PMSR"/>
    <property type="match status" value="1"/>
</dbReference>
<dbReference type="EC" id="1.8.4.11" evidence="1"/>
<comment type="catalytic activity">
    <reaction evidence="3">
        <text>L-methionyl-[protein] + [thioredoxin]-disulfide + H2O = L-methionyl-(S)-S-oxide-[protein] + [thioredoxin]-dithiol</text>
        <dbReference type="Rhea" id="RHEA:14217"/>
        <dbReference type="Rhea" id="RHEA-COMP:10698"/>
        <dbReference type="Rhea" id="RHEA-COMP:10700"/>
        <dbReference type="Rhea" id="RHEA-COMP:12313"/>
        <dbReference type="Rhea" id="RHEA-COMP:12315"/>
        <dbReference type="ChEBI" id="CHEBI:15377"/>
        <dbReference type="ChEBI" id="CHEBI:16044"/>
        <dbReference type="ChEBI" id="CHEBI:29950"/>
        <dbReference type="ChEBI" id="CHEBI:44120"/>
        <dbReference type="ChEBI" id="CHEBI:50058"/>
        <dbReference type="EC" id="1.8.4.11"/>
    </reaction>
</comment>
<keyword evidence="7" id="KW-1185">Reference proteome</keyword>
<dbReference type="PANTHER" id="PTHR43774:SF1">
    <property type="entry name" value="PEPTIDE METHIONINE SULFOXIDE REDUCTASE MSRA 2"/>
    <property type="match status" value="1"/>
</dbReference>
<reference evidence="6 7" key="1">
    <citation type="submission" date="2020-01" db="EMBL/GenBank/DDBJ databases">
        <title>Leptobacterium flavescens.</title>
        <authorList>
            <person name="Wang G."/>
        </authorList>
    </citation>
    <scope>NUCLEOTIDE SEQUENCE [LARGE SCALE GENOMIC DNA]</scope>
    <source>
        <strain evidence="6 7">KCTC 22160</strain>
    </source>
</reference>
<dbReference type="PANTHER" id="PTHR43774">
    <property type="entry name" value="PEPTIDE METHIONINE SULFOXIDE REDUCTASE"/>
    <property type="match status" value="1"/>
</dbReference>
<proteinExistence type="predicted"/>
<feature type="domain" description="Peptide methionine sulphoxide reductase MsrA" evidence="5">
    <location>
        <begin position="7"/>
        <end position="142"/>
    </location>
</feature>
<dbReference type="AlphaFoldDB" id="A0A6P0UY91"/>